<dbReference type="Proteomes" id="UP001066276">
    <property type="component" value="Chromosome 1_1"/>
</dbReference>
<organism evidence="2 3">
    <name type="scientific">Pleurodeles waltl</name>
    <name type="common">Iberian ribbed newt</name>
    <dbReference type="NCBI Taxonomy" id="8319"/>
    <lineage>
        <taxon>Eukaryota</taxon>
        <taxon>Metazoa</taxon>
        <taxon>Chordata</taxon>
        <taxon>Craniata</taxon>
        <taxon>Vertebrata</taxon>
        <taxon>Euteleostomi</taxon>
        <taxon>Amphibia</taxon>
        <taxon>Batrachia</taxon>
        <taxon>Caudata</taxon>
        <taxon>Salamandroidea</taxon>
        <taxon>Salamandridae</taxon>
        <taxon>Pleurodelinae</taxon>
        <taxon>Pleurodeles</taxon>
    </lineage>
</organism>
<dbReference type="EMBL" id="JANPWB010000001">
    <property type="protein sequence ID" value="KAJ1218773.1"/>
    <property type="molecule type" value="Genomic_DNA"/>
</dbReference>
<feature type="compositionally biased region" description="Basic and acidic residues" evidence="1">
    <location>
        <begin position="81"/>
        <end position="122"/>
    </location>
</feature>
<sequence>MDDVAGTSGVIQLDRLTDVTVIAEVLDPETMIRKSWLTVVPGIETEKRSPYPRLPKAHWGRLTYAPGVPWGMSNRKSINRNSDEKKTEIGEMTRRAEEREERRAARRAEEREGRRAARRAEE</sequence>
<evidence type="ECO:0000313" key="3">
    <source>
        <dbReference type="Proteomes" id="UP001066276"/>
    </source>
</evidence>
<comment type="caution">
    <text evidence="2">The sequence shown here is derived from an EMBL/GenBank/DDBJ whole genome shotgun (WGS) entry which is preliminary data.</text>
</comment>
<evidence type="ECO:0000256" key="1">
    <source>
        <dbReference type="SAM" id="MobiDB-lite"/>
    </source>
</evidence>
<protein>
    <submittedName>
        <fullName evidence="2">Uncharacterized protein</fullName>
    </submittedName>
</protein>
<name>A0AAV7X0F0_PLEWA</name>
<accession>A0AAV7X0F0</accession>
<gene>
    <name evidence="2" type="ORF">NDU88_006349</name>
</gene>
<proteinExistence type="predicted"/>
<feature type="region of interest" description="Disordered" evidence="1">
    <location>
        <begin position="70"/>
        <end position="122"/>
    </location>
</feature>
<keyword evidence="3" id="KW-1185">Reference proteome</keyword>
<evidence type="ECO:0000313" key="2">
    <source>
        <dbReference type="EMBL" id="KAJ1218773.1"/>
    </source>
</evidence>
<reference evidence="2" key="1">
    <citation type="journal article" date="2022" name="bioRxiv">
        <title>Sequencing and chromosome-scale assembly of the giantPleurodeles waltlgenome.</title>
        <authorList>
            <person name="Brown T."/>
            <person name="Elewa A."/>
            <person name="Iarovenko S."/>
            <person name="Subramanian E."/>
            <person name="Araus A.J."/>
            <person name="Petzold A."/>
            <person name="Susuki M."/>
            <person name="Suzuki K.-i.T."/>
            <person name="Hayashi T."/>
            <person name="Toyoda A."/>
            <person name="Oliveira C."/>
            <person name="Osipova E."/>
            <person name="Leigh N.D."/>
            <person name="Simon A."/>
            <person name="Yun M.H."/>
        </authorList>
    </citation>
    <scope>NUCLEOTIDE SEQUENCE</scope>
    <source>
        <strain evidence="2">20211129_DDA</strain>
        <tissue evidence="2">Liver</tissue>
    </source>
</reference>
<dbReference type="AlphaFoldDB" id="A0AAV7X0F0"/>